<evidence type="ECO:0000313" key="10">
    <source>
        <dbReference type="EMBL" id="GMS94413.1"/>
    </source>
</evidence>
<protein>
    <recommendedName>
        <fullName evidence="2">RBR-type E3 ubiquitin transferase</fullName>
        <ecNumber evidence="2">2.3.2.31</ecNumber>
    </recommendedName>
</protein>
<dbReference type="SMART" id="SM00647">
    <property type="entry name" value="IBR"/>
    <property type="match status" value="1"/>
</dbReference>
<sequence>ISFALSCSHSFCSECWLQHIQKKTSSNRPLYGELDNGCTSVLTIESASNLLSPESALVYQQFLESSFAIERKLLCPSCDKALPATSSRSIVCECGTVVCSGCSSPDHRPVPCSVYAEYTAVKEGRDATSDNDLWFPLLKDLSKCPKCGTYAVKDG</sequence>
<dbReference type="GO" id="GO:0016567">
    <property type="term" value="P:protein ubiquitination"/>
    <property type="evidence" value="ECO:0007669"/>
    <property type="project" value="InterPro"/>
</dbReference>
<evidence type="ECO:0000256" key="4">
    <source>
        <dbReference type="ARBA" id="ARBA00022723"/>
    </source>
</evidence>
<comment type="caution">
    <text evidence="10">The sequence shown here is derived from an EMBL/GenBank/DDBJ whole genome shotgun (WGS) entry which is preliminary data.</text>
</comment>
<keyword evidence="7" id="KW-0833">Ubl conjugation pathway</keyword>
<organism evidence="10 11">
    <name type="scientific">Pristionchus entomophagus</name>
    <dbReference type="NCBI Taxonomy" id="358040"/>
    <lineage>
        <taxon>Eukaryota</taxon>
        <taxon>Metazoa</taxon>
        <taxon>Ecdysozoa</taxon>
        <taxon>Nematoda</taxon>
        <taxon>Chromadorea</taxon>
        <taxon>Rhabditida</taxon>
        <taxon>Rhabditina</taxon>
        <taxon>Diplogasteromorpha</taxon>
        <taxon>Diplogasteroidea</taxon>
        <taxon>Neodiplogasteridae</taxon>
        <taxon>Pristionchus</taxon>
    </lineage>
</organism>
<evidence type="ECO:0000256" key="5">
    <source>
        <dbReference type="ARBA" id="ARBA00022737"/>
    </source>
</evidence>
<dbReference type="Proteomes" id="UP001432027">
    <property type="component" value="Unassembled WGS sequence"/>
</dbReference>
<dbReference type="PROSITE" id="PS51873">
    <property type="entry name" value="TRIAD"/>
    <property type="match status" value="1"/>
</dbReference>
<feature type="domain" description="RING-type" evidence="9">
    <location>
        <begin position="1"/>
        <end position="155"/>
    </location>
</feature>
<dbReference type="Pfam" id="PF01485">
    <property type="entry name" value="IBR"/>
    <property type="match status" value="1"/>
</dbReference>
<feature type="non-terminal residue" evidence="10">
    <location>
        <position position="1"/>
    </location>
</feature>
<dbReference type="PANTHER" id="PTHR11685">
    <property type="entry name" value="RBR FAMILY RING FINGER AND IBR DOMAIN-CONTAINING"/>
    <property type="match status" value="1"/>
</dbReference>
<keyword evidence="4" id="KW-0479">Metal-binding</keyword>
<comment type="catalytic activity">
    <reaction evidence="1">
        <text>[E2 ubiquitin-conjugating enzyme]-S-ubiquitinyl-L-cysteine + [acceptor protein]-L-lysine = [E2 ubiquitin-conjugating enzyme]-L-cysteine + [acceptor protein]-N(6)-ubiquitinyl-L-lysine.</text>
        <dbReference type="EC" id="2.3.2.31"/>
    </reaction>
</comment>
<keyword evidence="5" id="KW-0677">Repeat</keyword>
<evidence type="ECO:0000259" key="9">
    <source>
        <dbReference type="PROSITE" id="PS51873"/>
    </source>
</evidence>
<reference evidence="10" key="1">
    <citation type="submission" date="2023-10" db="EMBL/GenBank/DDBJ databases">
        <title>Genome assembly of Pristionchus species.</title>
        <authorList>
            <person name="Yoshida K."/>
            <person name="Sommer R.J."/>
        </authorList>
    </citation>
    <scope>NUCLEOTIDE SEQUENCE</scope>
    <source>
        <strain evidence="10">RS0144</strain>
    </source>
</reference>
<dbReference type="EC" id="2.3.2.31" evidence="2"/>
<dbReference type="Gene3D" id="3.30.40.10">
    <property type="entry name" value="Zinc/RING finger domain, C3HC4 (zinc finger)"/>
    <property type="match status" value="1"/>
</dbReference>
<evidence type="ECO:0000256" key="3">
    <source>
        <dbReference type="ARBA" id="ARBA00022679"/>
    </source>
</evidence>
<dbReference type="InterPro" id="IPR044066">
    <property type="entry name" value="TRIAD_supradom"/>
</dbReference>
<dbReference type="GO" id="GO:0061630">
    <property type="term" value="F:ubiquitin protein ligase activity"/>
    <property type="evidence" value="ECO:0007669"/>
    <property type="project" value="UniProtKB-EC"/>
</dbReference>
<feature type="non-terminal residue" evidence="10">
    <location>
        <position position="155"/>
    </location>
</feature>
<evidence type="ECO:0000256" key="1">
    <source>
        <dbReference type="ARBA" id="ARBA00001798"/>
    </source>
</evidence>
<dbReference type="InterPro" id="IPR031127">
    <property type="entry name" value="E3_UB_ligase_RBR"/>
</dbReference>
<evidence type="ECO:0000256" key="8">
    <source>
        <dbReference type="ARBA" id="ARBA00022833"/>
    </source>
</evidence>
<evidence type="ECO:0000256" key="6">
    <source>
        <dbReference type="ARBA" id="ARBA00022771"/>
    </source>
</evidence>
<evidence type="ECO:0000256" key="2">
    <source>
        <dbReference type="ARBA" id="ARBA00012251"/>
    </source>
</evidence>
<evidence type="ECO:0000313" key="11">
    <source>
        <dbReference type="Proteomes" id="UP001432027"/>
    </source>
</evidence>
<dbReference type="InterPro" id="IPR002867">
    <property type="entry name" value="IBR_dom"/>
</dbReference>
<accession>A0AAV5TJF0</accession>
<gene>
    <name evidence="10" type="ORF">PENTCL1PPCAC_16588</name>
</gene>
<dbReference type="AlphaFoldDB" id="A0AAV5TJF0"/>
<evidence type="ECO:0000256" key="7">
    <source>
        <dbReference type="ARBA" id="ARBA00022786"/>
    </source>
</evidence>
<keyword evidence="6" id="KW-0863">Zinc-finger</keyword>
<dbReference type="GO" id="GO:0008270">
    <property type="term" value="F:zinc ion binding"/>
    <property type="evidence" value="ECO:0007669"/>
    <property type="project" value="UniProtKB-KW"/>
</dbReference>
<name>A0AAV5TJF0_9BILA</name>
<keyword evidence="11" id="KW-1185">Reference proteome</keyword>
<keyword evidence="8" id="KW-0862">Zinc</keyword>
<proteinExistence type="predicted"/>
<dbReference type="InterPro" id="IPR013083">
    <property type="entry name" value="Znf_RING/FYVE/PHD"/>
</dbReference>
<keyword evidence="3" id="KW-0808">Transferase</keyword>
<dbReference type="SUPFAM" id="SSF57850">
    <property type="entry name" value="RING/U-box"/>
    <property type="match status" value="2"/>
</dbReference>
<dbReference type="EMBL" id="BTSX01000004">
    <property type="protein sequence ID" value="GMS94413.1"/>
    <property type="molecule type" value="Genomic_DNA"/>
</dbReference>